<reference evidence="1" key="1">
    <citation type="journal article" date="2014" name="Front. Microbiol.">
        <title>High frequency of phylogenetically diverse reductive dehalogenase-homologous genes in deep subseafloor sedimentary metagenomes.</title>
        <authorList>
            <person name="Kawai M."/>
            <person name="Futagami T."/>
            <person name="Toyoda A."/>
            <person name="Takaki Y."/>
            <person name="Nishi S."/>
            <person name="Hori S."/>
            <person name="Arai W."/>
            <person name="Tsubouchi T."/>
            <person name="Morono Y."/>
            <person name="Uchiyama I."/>
            <person name="Ito T."/>
            <person name="Fujiyama A."/>
            <person name="Inagaki F."/>
            <person name="Takami H."/>
        </authorList>
    </citation>
    <scope>NUCLEOTIDE SEQUENCE</scope>
    <source>
        <strain evidence="1">Expedition CK06-06</strain>
    </source>
</reference>
<sequence>MERKRKKLFKATIAFAVALVFILPGAAAFTSNENVEENNDVNIIKIDKTAQKATMQCNDMAVPFKHMAKPLDVSPAFQFELDQLHPGFGRSILGMHMTAYWDEEYGNVIWTFSADDGVSYDPGVVYNTPGGDYPSIKLWDDTQTRFFGTFVTALNDCDG</sequence>
<protein>
    <submittedName>
        <fullName evidence="1">Uncharacterized protein</fullName>
    </submittedName>
</protein>
<feature type="non-terminal residue" evidence="1">
    <location>
        <position position="159"/>
    </location>
</feature>
<evidence type="ECO:0000313" key="1">
    <source>
        <dbReference type="EMBL" id="GAG36997.1"/>
    </source>
</evidence>
<organism evidence="1">
    <name type="scientific">marine sediment metagenome</name>
    <dbReference type="NCBI Taxonomy" id="412755"/>
    <lineage>
        <taxon>unclassified sequences</taxon>
        <taxon>metagenomes</taxon>
        <taxon>ecological metagenomes</taxon>
    </lineage>
</organism>
<dbReference type="EMBL" id="BARS01045827">
    <property type="protein sequence ID" value="GAG36997.1"/>
    <property type="molecule type" value="Genomic_DNA"/>
</dbReference>
<name>X0XNW4_9ZZZZ</name>
<gene>
    <name evidence="1" type="ORF">S01H1_69064</name>
</gene>
<proteinExistence type="predicted"/>
<accession>X0XNW4</accession>
<dbReference type="AlphaFoldDB" id="X0XNW4"/>
<comment type="caution">
    <text evidence="1">The sequence shown here is derived from an EMBL/GenBank/DDBJ whole genome shotgun (WGS) entry which is preliminary data.</text>
</comment>